<evidence type="ECO:0000313" key="9">
    <source>
        <dbReference type="EMBL" id="KAJ8447959.1"/>
    </source>
</evidence>
<dbReference type="InterPro" id="IPR011990">
    <property type="entry name" value="TPR-like_helical_dom_sf"/>
</dbReference>
<evidence type="ECO:0000256" key="3">
    <source>
        <dbReference type="ARBA" id="ARBA00023015"/>
    </source>
</evidence>
<accession>A0A9Q1QN63</accession>
<comment type="caution">
    <text evidence="9">The sequence shown here is derived from an EMBL/GenBank/DDBJ whole genome shotgun (WGS) entry which is preliminary data.</text>
</comment>
<feature type="repeat" description="PPR" evidence="7">
    <location>
        <begin position="427"/>
        <end position="457"/>
    </location>
</feature>
<feature type="repeat" description="PPR" evidence="7">
    <location>
        <begin position="458"/>
        <end position="492"/>
    </location>
</feature>
<feature type="repeat" description="PPR" evidence="7">
    <location>
        <begin position="559"/>
        <end position="593"/>
    </location>
</feature>
<dbReference type="InterPro" id="IPR011598">
    <property type="entry name" value="bHLH_dom"/>
</dbReference>
<dbReference type="SMART" id="SM00353">
    <property type="entry name" value="HLH"/>
    <property type="match status" value="1"/>
</dbReference>
<name>A0A9Q1QN63_9CARY</name>
<dbReference type="Pfam" id="PF00010">
    <property type="entry name" value="HLH"/>
    <property type="match status" value="1"/>
</dbReference>
<evidence type="ECO:0000256" key="7">
    <source>
        <dbReference type="PROSITE-ProRule" id="PRU00708"/>
    </source>
</evidence>
<keyword evidence="5" id="KW-0539">Nucleus</keyword>
<dbReference type="SUPFAM" id="SSF48452">
    <property type="entry name" value="TPR-like"/>
    <property type="match status" value="2"/>
</dbReference>
<dbReference type="InterPro" id="IPR002885">
    <property type="entry name" value="PPR_rpt"/>
</dbReference>
<dbReference type="Proteomes" id="UP001153076">
    <property type="component" value="Unassembled WGS sequence"/>
</dbReference>
<dbReference type="GO" id="GO:0003723">
    <property type="term" value="F:RNA binding"/>
    <property type="evidence" value="ECO:0007669"/>
    <property type="project" value="InterPro"/>
</dbReference>
<dbReference type="AlphaFoldDB" id="A0A9Q1QN63"/>
<organism evidence="9 10">
    <name type="scientific">Carnegiea gigantea</name>
    <dbReference type="NCBI Taxonomy" id="171969"/>
    <lineage>
        <taxon>Eukaryota</taxon>
        <taxon>Viridiplantae</taxon>
        <taxon>Streptophyta</taxon>
        <taxon>Embryophyta</taxon>
        <taxon>Tracheophyta</taxon>
        <taxon>Spermatophyta</taxon>
        <taxon>Magnoliopsida</taxon>
        <taxon>eudicotyledons</taxon>
        <taxon>Gunneridae</taxon>
        <taxon>Pentapetalae</taxon>
        <taxon>Caryophyllales</taxon>
        <taxon>Cactineae</taxon>
        <taxon>Cactaceae</taxon>
        <taxon>Cactoideae</taxon>
        <taxon>Echinocereeae</taxon>
        <taxon>Carnegiea</taxon>
    </lineage>
</organism>
<dbReference type="InterPro" id="IPR036638">
    <property type="entry name" value="HLH_DNA-bd_sf"/>
</dbReference>
<proteinExistence type="inferred from homology"/>
<dbReference type="NCBIfam" id="TIGR00756">
    <property type="entry name" value="PPR"/>
    <property type="match status" value="7"/>
</dbReference>
<dbReference type="FunFam" id="1.25.40.10:FF:000031">
    <property type="entry name" value="Pentatricopeptide repeat-containing protein mitochondrial"/>
    <property type="match status" value="1"/>
</dbReference>
<sequence length="1141" mass="128418">MDELSLGSGCKGAKLDLNFTELVEPRVELKPKSELTSQASRQIRAGDVLAARTLFDEMTEGTIDRFLEFDYILLCTTCCACTWDLETGLKLKQFIDDKNMFSNMATALTEMFIKCGAIHEARQAFDRMDDRNIVTWGTMISGYTQNGKPSEALELFEYMKSQDIRLNDATLVSYLLVLNWNIQRLVKTLEVTKRVKGLTQTFMLLQLYKACIRGQGVKNLAPQVCSEKRGTLDEQSRLRREPSGSVNVVAIVGECHYNYSQFPGPLLQDYELSSLDLSTASYRLQTSDQRHPVLYNALYPLLVQKLLSLSHTSYARKMFDEMPQRDERLYNSFISAYCRLCSYGEAVRMFVLMRCKDIHITNYTVPPVLKSCSALLMAGLGKQVHSLIISCGLESNCFVQTALMDLYAKSGDLVSARMVFDELSDRDSIAYNCLISGYSKSGDVLAARTLFDKMTDRTIVSWNSIISCYAQQGNHQEALRMFERMQADNVQPNEFTLATVLSICASTRDLETGLKLKQYIDEKNTLCNMIVATALMEMFIKCGVIHEARQAFDRMDERDIITWGTMISGYTQNGQPNEALELFEDMKSQQIRPNDVTLVSVLSACAQLGSIEAGENIGSYIESEGFDSNIYVTSAQLSMYSRCGNMKAAWEVFNRMHEKDVVCWNSMITGLAFNGYAMDAIHIYKKMLEANVKPNDVTFVALLSACTHAGLLDLGLKLFHNMHSDHDILPQIDHYACIVDLFCRYGRLNEAHEFICLMEEEPNVVIWGTLLSACRTHSNMELAEIALNKLLELEPENSGNYVLLSNIYANTGRWQDALRLRNLMRDKKVQKTAAYSWIELEDGVHKFLVADTLHPQYAFDSFIPGNMGINWNAQGGVGESLSLDGEKQEFPQASPNLGKKDLSQTKNAAALRSHCEAERRRRERINGHYAALRNFVPCADKLVTGVDLISDQIRVLPENIQCVVLFLYCGILVNCKTKVVPLQMDKATLLAEVINQVKLLKKQAAEATKGLVIPTDGDEVTVEPCDDDDVPFGFLSFRASLCCDYKPELIREVRKGLEAYKLSITKPEISTLGNRVKSVFIITARKEHIGDGKREIFPRSIRDALFSVLKKLPASQELLPGETYLRKRQKVSFLGNSSSSS</sequence>
<feature type="repeat" description="PPR" evidence="7">
    <location>
        <begin position="660"/>
        <end position="694"/>
    </location>
</feature>
<dbReference type="Gene3D" id="4.10.280.10">
    <property type="entry name" value="Helix-loop-helix DNA-binding domain"/>
    <property type="match status" value="1"/>
</dbReference>
<dbReference type="PANTHER" id="PTHR47926">
    <property type="entry name" value="PENTATRICOPEPTIDE REPEAT-CONTAINING PROTEIN"/>
    <property type="match status" value="1"/>
</dbReference>
<feature type="repeat" description="PPR" evidence="7">
    <location>
        <begin position="132"/>
        <end position="166"/>
    </location>
</feature>
<dbReference type="Pfam" id="PF13041">
    <property type="entry name" value="PPR_2"/>
    <property type="match status" value="4"/>
</dbReference>
<dbReference type="GO" id="GO:0005634">
    <property type="term" value="C:nucleus"/>
    <property type="evidence" value="ECO:0007669"/>
    <property type="project" value="UniProtKB-SubCell"/>
</dbReference>
<dbReference type="Pfam" id="PF20431">
    <property type="entry name" value="E_motif"/>
    <property type="match status" value="1"/>
</dbReference>
<dbReference type="SUPFAM" id="SSF47459">
    <property type="entry name" value="HLH, helix-loop-helix DNA-binding domain"/>
    <property type="match status" value="1"/>
</dbReference>
<dbReference type="PANTHER" id="PTHR47926:SF537">
    <property type="entry name" value="PENTACOTRIPEPTIDE-REPEAT REGION OF PRORP DOMAIN-CONTAINING PROTEIN"/>
    <property type="match status" value="1"/>
</dbReference>
<dbReference type="GO" id="GO:0046983">
    <property type="term" value="F:protein dimerization activity"/>
    <property type="evidence" value="ECO:0007669"/>
    <property type="project" value="InterPro"/>
</dbReference>
<dbReference type="InterPro" id="IPR046960">
    <property type="entry name" value="PPR_At4g14850-like_plant"/>
</dbReference>
<dbReference type="FunFam" id="1.25.40.10:FF:000348">
    <property type="entry name" value="Pentatricopeptide repeat-containing protein chloroplastic"/>
    <property type="match status" value="1"/>
</dbReference>
<dbReference type="FunFam" id="1.25.40.10:FF:000417">
    <property type="entry name" value="Pentatricopeptide repeat-containing protein At4g38010"/>
    <property type="match status" value="1"/>
</dbReference>
<dbReference type="EMBL" id="JAKOGI010000033">
    <property type="protein sequence ID" value="KAJ8447959.1"/>
    <property type="molecule type" value="Genomic_DNA"/>
</dbReference>
<evidence type="ECO:0000256" key="4">
    <source>
        <dbReference type="ARBA" id="ARBA00023163"/>
    </source>
</evidence>
<gene>
    <name evidence="9" type="ORF">Cgig2_028835</name>
</gene>
<keyword evidence="10" id="KW-1185">Reference proteome</keyword>
<evidence type="ECO:0000259" key="8">
    <source>
        <dbReference type="PROSITE" id="PS50888"/>
    </source>
</evidence>
<protein>
    <recommendedName>
        <fullName evidence="8">BHLH domain-containing protein</fullName>
    </recommendedName>
</protein>
<evidence type="ECO:0000313" key="10">
    <source>
        <dbReference type="Proteomes" id="UP001153076"/>
    </source>
</evidence>
<evidence type="ECO:0000256" key="1">
    <source>
        <dbReference type="ARBA" id="ARBA00004123"/>
    </source>
</evidence>
<dbReference type="InterPro" id="IPR046848">
    <property type="entry name" value="E_motif"/>
</dbReference>
<dbReference type="FunFam" id="1.25.40.10:FF:000280">
    <property type="entry name" value="Pentatricopeptide repeat-containing protein"/>
    <property type="match status" value="1"/>
</dbReference>
<dbReference type="Pfam" id="PF01535">
    <property type="entry name" value="PPR"/>
    <property type="match status" value="4"/>
</dbReference>
<keyword evidence="4" id="KW-0804">Transcription</keyword>
<evidence type="ECO:0000256" key="5">
    <source>
        <dbReference type="ARBA" id="ARBA00023242"/>
    </source>
</evidence>
<dbReference type="Gene3D" id="1.25.40.10">
    <property type="entry name" value="Tetratricopeptide repeat domain"/>
    <property type="match status" value="5"/>
</dbReference>
<evidence type="ECO:0000256" key="2">
    <source>
        <dbReference type="ARBA" id="ARBA00022737"/>
    </source>
</evidence>
<comment type="subcellular location">
    <subcellularLocation>
        <location evidence="1">Nucleus</location>
    </subcellularLocation>
</comment>
<dbReference type="PROSITE" id="PS51375">
    <property type="entry name" value="PPR"/>
    <property type="match status" value="6"/>
</dbReference>
<dbReference type="GO" id="GO:0009451">
    <property type="term" value="P:RNA modification"/>
    <property type="evidence" value="ECO:0007669"/>
    <property type="project" value="InterPro"/>
</dbReference>
<comment type="similarity">
    <text evidence="6">Belongs to the PPR family. PCMP-E subfamily.</text>
</comment>
<dbReference type="OrthoDB" id="185373at2759"/>
<evidence type="ECO:0000256" key="6">
    <source>
        <dbReference type="ARBA" id="ARBA00061659"/>
    </source>
</evidence>
<dbReference type="PROSITE" id="PS50888">
    <property type="entry name" value="BHLH"/>
    <property type="match status" value="1"/>
</dbReference>
<keyword evidence="3" id="KW-0805">Transcription regulation</keyword>
<keyword evidence="2" id="KW-0677">Repeat</keyword>
<feature type="repeat" description="PPR" evidence="7">
    <location>
        <begin position="326"/>
        <end position="360"/>
    </location>
</feature>
<reference evidence="9" key="1">
    <citation type="submission" date="2022-04" db="EMBL/GenBank/DDBJ databases">
        <title>Carnegiea gigantea Genome sequencing and assembly v2.</title>
        <authorList>
            <person name="Copetti D."/>
            <person name="Sanderson M.J."/>
            <person name="Burquez A."/>
            <person name="Wojciechowski M.F."/>
        </authorList>
    </citation>
    <scope>NUCLEOTIDE SEQUENCE</scope>
    <source>
        <strain evidence="9">SGP5-SGP5p</strain>
        <tissue evidence="9">Aerial part</tissue>
    </source>
</reference>
<feature type="domain" description="BHLH" evidence="8">
    <location>
        <begin position="909"/>
        <end position="1000"/>
    </location>
</feature>